<gene>
    <name evidence="1" type="ORF">MES5069_660032</name>
</gene>
<evidence type="ECO:0000313" key="1">
    <source>
        <dbReference type="EMBL" id="CAH2408248.1"/>
    </source>
</evidence>
<name>A0ABM9EFV8_9HYPH</name>
<dbReference type="SUPFAM" id="SSF81301">
    <property type="entry name" value="Nucleotidyltransferase"/>
    <property type="match status" value="1"/>
</dbReference>
<dbReference type="Proteomes" id="UP001153050">
    <property type="component" value="Unassembled WGS sequence"/>
</dbReference>
<dbReference type="Gene3D" id="3.30.460.10">
    <property type="entry name" value="Beta Polymerase, domain 2"/>
    <property type="match status" value="1"/>
</dbReference>
<organism evidence="1 2">
    <name type="scientific">Mesorhizobium escarrei</name>
    <dbReference type="NCBI Taxonomy" id="666018"/>
    <lineage>
        <taxon>Bacteria</taxon>
        <taxon>Pseudomonadati</taxon>
        <taxon>Pseudomonadota</taxon>
        <taxon>Alphaproteobacteria</taxon>
        <taxon>Hyphomicrobiales</taxon>
        <taxon>Phyllobacteriaceae</taxon>
        <taxon>Mesorhizobium</taxon>
    </lineage>
</organism>
<protein>
    <recommendedName>
        <fullName evidence="3">Nucleotidyltransferase</fullName>
    </recommendedName>
</protein>
<evidence type="ECO:0008006" key="3">
    <source>
        <dbReference type="Google" id="ProtNLM"/>
    </source>
</evidence>
<dbReference type="InterPro" id="IPR043519">
    <property type="entry name" value="NT_sf"/>
</dbReference>
<accession>A0ABM9EFV8</accession>
<sequence length="73" mass="8172">MKTSIDHLPEHKQEELARAVEILHAEFEDALAESSADWKKSGRILKIILFGSYARGDWVGGRAMLRSARALPP</sequence>
<evidence type="ECO:0000313" key="2">
    <source>
        <dbReference type="Proteomes" id="UP001153050"/>
    </source>
</evidence>
<proteinExistence type="predicted"/>
<dbReference type="EMBL" id="CAKXZT010000164">
    <property type="protein sequence ID" value="CAH2408248.1"/>
    <property type="molecule type" value="Genomic_DNA"/>
</dbReference>
<keyword evidence="2" id="KW-1185">Reference proteome</keyword>
<comment type="caution">
    <text evidence="1">The sequence shown here is derived from an EMBL/GenBank/DDBJ whole genome shotgun (WGS) entry which is preliminary data.</text>
</comment>
<reference evidence="1 2" key="1">
    <citation type="submission" date="2022-03" db="EMBL/GenBank/DDBJ databases">
        <authorList>
            <person name="Brunel B."/>
        </authorList>
    </citation>
    <scope>NUCLEOTIDE SEQUENCE [LARGE SCALE GENOMIC DNA]</scope>
    <source>
        <strain evidence="1">STM5069sample</strain>
    </source>
</reference>